<feature type="region of interest" description="Disordered" evidence="1">
    <location>
        <begin position="31"/>
        <end position="57"/>
    </location>
</feature>
<gene>
    <name evidence="2" type="ORF">B0T10DRAFT_90316</name>
</gene>
<sequence>MSVTLGALCPRAASRQAFNVYRTFSTMPALRSHVPPESPSYIRLPTPPQSEEKKLPRVRGHLPVPREIFSREEGNRKVRPEYIQQTAPLPANRQPPQNETQRWKQTMASKRRKNLHVGLEALWKRRNRRDEVRNARVSKKFAEHNAAAAAPEREDDRLTRSTVLDAIMDTTVYPDPSRFEKAEESKLRVEAKERAKREARRDSLMELYINASNFIVNENELKAIIETEFSEDYFKKQGQSMGRYGNAENTWDIWGKPPNISNMLSSTLGTSTRVVDYSESEYDRSVKRQKRIAEEFTGGKME</sequence>
<evidence type="ECO:0000313" key="2">
    <source>
        <dbReference type="EMBL" id="KAH6885969.1"/>
    </source>
</evidence>
<feature type="compositionally biased region" description="Polar residues" evidence="1">
    <location>
        <begin position="94"/>
        <end position="108"/>
    </location>
</feature>
<dbReference type="EMBL" id="JAGPYM010000017">
    <property type="protein sequence ID" value="KAH6885969.1"/>
    <property type="molecule type" value="Genomic_DNA"/>
</dbReference>
<dbReference type="OrthoDB" id="5223508at2759"/>
<dbReference type="Proteomes" id="UP000777438">
    <property type="component" value="Unassembled WGS sequence"/>
</dbReference>
<evidence type="ECO:0000256" key="1">
    <source>
        <dbReference type="SAM" id="MobiDB-lite"/>
    </source>
</evidence>
<evidence type="ECO:0000313" key="3">
    <source>
        <dbReference type="Proteomes" id="UP000777438"/>
    </source>
</evidence>
<comment type="caution">
    <text evidence="2">The sequence shown here is derived from an EMBL/GenBank/DDBJ whole genome shotgun (WGS) entry which is preliminary data.</text>
</comment>
<reference evidence="2 3" key="1">
    <citation type="journal article" date="2021" name="Nat. Commun.">
        <title>Genetic determinants of endophytism in the Arabidopsis root mycobiome.</title>
        <authorList>
            <person name="Mesny F."/>
            <person name="Miyauchi S."/>
            <person name="Thiergart T."/>
            <person name="Pickel B."/>
            <person name="Atanasova L."/>
            <person name="Karlsson M."/>
            <person name="Huettel B."/>
            <person name="Barry K.W."/>
            <person name="Haridas S."/>
            <person name="Chen C."/>
            <person name="Bauer D."/>
            <person name="Andreopoulos W."/>
            <person name="Pangilinan J."/>
            <person name="LaButti K."/>
            <person name="Riley R."/>
            <person name="Lipzen A."/>
            <person name="Clum A."/>
            <person name="Drula E."/>
            <person name="Henrissat B."/>
            <person name="Kohler A."/>
            <person name="Grigoriev I.V."/>
            <person name="Martin F.M."/>
            <person name="Hacquard S."/>
        </authorList>
    </citation>
    <scope>NUCLEOTIDE SEQUENCE [LARGE SCALE GENOMIC DNA]</scope>
    <source>
        <strain evidence="2 3">MPI-CAGE-CH-0241</strain>
    </source>
</reference>
<organism evidence="2 3">
    <name type="scientific">Thelonectria olida</name>
    <dbReference type="NCBI Taxonomy" id="1576542"/>
    <lineage>
        <taxon>Eukaryota</taxon>
        <taxon>Fungi</taxon>
        <taxon>Dikarya</taxon>
        <taxon>Ascomycota</taxon>
        <taxon>Pezizomycotina</taxon>
        <taxon>Sordariomycetes</taxon>
        <taxon>Hypocreomycetidae</taxon>
        <taxon>Hypocreales</taxon>
        <taxon>Nectriaceae</taxon>
        <taxon>Thelonectria</taxon>
    </lineage>
</organism>
<dbReference type="CDD" id="cd23703">
    <property type="entry name" value="mS26_PET12"/>
    <property type="match status" value="1"/>
</dbReference>
<protein>
    <submittedName>
        <fullName evidence="2">Uncharacterized protein</fullName>
    </submittedName>
</protein>
<keyword evidence="3" id="KW-1185">Reference proteome</keyword>
<name>A0A9P9AJR3_9HYPO</name>
<dbReference type="Pfam" id="PF26163">
    <property type="entry name" value="mS26"/>
    <property type="match status" value="1"/>
</dbReference>
<dbReference type="InterPro" id="IPR058940">
    <property type="entry name" value="mS26_fungi"/>
</dbReference>
<accession>A0A9P9AJR3</accession>
<feature type="region of interest" description="Disordered" evidence="1">
    <location>
        <begin position="84"/>
        <end position="111"/>
    </location>
</feature>
<proteinExistence type="predicted"/>
<dbReference type="AlphaFoldDB" id="A0A9P9AJR3"/>